<dbReference type="KEGG" id="ock:EXM22_11055"/>
<evidence type="ECO:0000313" key="5">
    <source>
        <dbReference type="Proteomes" id="UP000324209"/>
    </source>
</evidence>
<dbReference type="RefSeq" id="WP_149486580.1">
    <property type="nucleotide sequence ID" value="NZ_CP036150.1"/>
</dbReference>
<organism evidence="4 5">
    <name type="scientific">Oceanispirochaeta crateris</name>
    <dbReference type="NCBI Taxonomy" id="2518645"/>
    <lineage>
        <taxon>Bacteria</taxon>
        <taxon>Pseudomonadati</taxon>
        <taxon>Spirochaetota</taxon>
        <taxon>Spirochaetia</taxon>
        <taxon>Spirochaetales</taxon>
        <taxon>Spirochaetaceae</taxon>
        <taxon>Oceanispirochaeta</taxon>
    </lineage>
</organism>
<dbReference type="CDD" id="cd18613">
    <property type="entry name" value="GH130"/>
    <property type="match status" value="1"/>
</dbReference>
<dbReference type="SUPFAM" id="SSF75005">
    <property type="entry name" value="Arabinanase/levansucrase/invertase"/>
    <property type="match status" value="1"/>
</dbReference>
<dbReference type="PANTHER" id="PTHR34106:SF4">
    <property type="entry name" value="BLL5143 PROTEIN"/>
    <property type="match status" value="1"/>
</dbReference>
<reference evidence="4 5" key="1">
    <citation type="submission" date="2019-02" db="EMBL/GenBank/DDBJ databases">
        <title>Complete Genome Sequence and Methylome Analysis of free living Spirochaetas.</title>
        <authorList>
            <person name="Fomenkov A."/>
            <person name="Dubinina G."/>
            <person name="Leshcheva N."/>
            <person name="Mikheeva N."/>
            <person name="Grabovich M."/>
            <person name="Vincze T."/>
            <person name="Roberts R.J."/>
        </authorList>
    </citation>
    <scope>NUCLEOTIDE SEQUENCE [LARGE SCALE GENOMIC DNA]</scope>
    <source>
        <strain evidence="4 5">K2</strain>
    </source>
</reference>
<dbReference type="InterPro" id="IPR023296">
    <property type="entry name" value="Glyco_hydro_beta-prop_sf"/>
</dbReference>
<dbReference type="OrthoDB" id="9759709at2"/>
<dbReference type="Pfam" id="PF04041">
    <property type="entry name" value="Glyco_hydro_130"/>
    <property type="match status" value="1"/>
</dbReference>
<name>A0A5C1QMQ3_9SPIO</name>
<dbReference type="EMBL" id="CP036150">
    <property type="protein sequence ID" value="QEN08499.1"/>
    <property type="molecule type" value="Genomic_DNA"/>
</dbReference>
<dbReference type="AlphaFoldDB" id="A0A5C1QMQ3"/>
<evidence type="ECO:0000313" key="4">
    <source>
        <dbReference type="EMBL" id="QEN08499.1"/>
    </source>
</evidence>
<dbReference type="GO" id="GO:0016798">
    <property type="term" value="F:hydrolase activity, acting on glycosyl bonds"/>
    <property type="evidence" value="ECO:0007669"/>
    <property type="project" value="UniProtKB-KW"/>
</dbReference>
<dbReference type="Proteomes" id="UP000324209">
    <property type="component" value="Chromosome"/>
</dbReference>
<protein>
    <submittedName>
        <fullName evidence="4">Glycosidase</fullName>
    </submittedName>
</protein>
<evidence type="ECO:0000256" key="3">
    <source>
        <dbReference type="ARBA" id="ARBA00024356"/>
    </source>
</evidence>
<sequence>MGIAIKRLDTTLYPDPKRVIARFYLPGGEDRGRYIIQKIMSLSEEKVQELLQRILGNYANRHRNITNIFENHFNNVSRLLAAIEDDPETITQERKRLIGAYFTHEYSIESAAFFNPSIIEDPDQSHLEEGQKRLIVSFRATGEGHISSIVFRSVIIDQQNKLSFQRTNDLVEQPETIRLTFFNKQRYISKLDELNIHKDIVDLIMKGLGDEFTYKELNDSIHNCVKDMNLSLSKKNVIKSMIWLADAHYDTKFSMDTALTERVIFPASESEKNGIEDARFVKFTDDDGKSTYYATYTAYNGFATMSKLLETKDFYQFTTRPLHGKSANSKGMALFPRKIRGQYAMISRIDGFCNYVMYSDSLTTWQDEIKIEEPQSPWEFVQIGNCGSPIETEYGWLLLTHGVGAMREYCLGISLLDLDHPEKVICQLEDPILIPNQTEREGYVPNVVYSCGSIIHNNDIIIPYGLSDSASSFAALPLDLIFEKMHLGRHRS</sequence>
<dbReference type="GO" id="GO:0016757">
    <property type="term" value="F:glycosyltransferase activity"/>
    <property type="evidence" value="ECO:0007669"/>
    <property type="project" value="UniProtKB-KW"/>
</dbReference>
<keyword evidence="4" id="KW-0326">Glycosidase</keyword>
<evidence type="ECO:0000256" key="1">
    <source>
        <dbReference type="ARBA" id="ARBA00022676"/>
    </source>
</evidence>
<keyword evidence="1" id="KW-0328">Glycosyltransferase</keyword>
<proteinExistence type="inferred from homology"/>
<comment type="similarity">
    <text evidence="3">Belongs to the glycosyl hydrolase 130 family.</text>
</comment>
<keyword evidence="4" id="KW-0378">Hydrolase</keyword>
<dbReference type="PANTHER" id="PTHR34106">
    <property type="entry name" value="GLYCOSIDASE"/>
    <property type="match status" value="1"/>
</dbReference>
<keyword evidence="2" id="KW-0808">Transferase</keyword>
<dbReference type="InterPro" id="IPR007184">
    <property type="entry name" value="Mannoside_phosphorylase"/>
</dbReference>
<keyword evidence="5" id="KW-1185">Reference proteome</keyword>
<gene>
    <name evidence="4" type="ORF">EXM22_11055</name>
</gene>
<accession>A0A5C1QMQ3</accession>
<dbReference type="Gene3D" id="2.115.10.20">
    <property type="entry name" value="Glycosyl hydrolase domain, family 43"/>
    <property type="match status" value="1"/>
</dbReference>
<evidence type="ECO:0000256" key="2">
    <source>
        <dbReference type="ARBA" id="ARBA00022679"/>
    </source>
</evidence>